<keyword evidence="4 8" id="KW-1133">Transmembrane helix</keyword>
<dbReference type="GO" id="GO:0030424">
    <property type="term" value="C:axon"/>
    <property type="evidence" value="ECO:0007669"/>
    <property type="project" value="TreeGrafter"/>
</dbReference>
<dbReference type="Proteomes" id="UP000292052">
    <property type="component" value="Unassembled WGS sequence"/>
</dbReference>
<evidence type="ECO:0000256" key="3">
    <source>
        <dbReference type="ARBA" id="ARBA00022692"/>
    </source>
</evidence>
<comment type="subcellular location">
    <subcellularLocation>
        <location evidence="1">Cell membrane</location>
        <topology evidence="1">Multi-pass membrane protein</topology>
    </subcellularLocation>
</comment>
<dbReference type="PANTHER" id="PTHR21143:SF133">
    <property type="entry name" value="GUSTATORY AND PHEROMONE RECEPTOR 32A-RELATED"/>
    <property type="match status" value="1"/>
</dbReference>
<keyword evidence="10" id="KW-1185">Reference proteome</keyword>
<evidence type="ECO:0000256" key="7">
    <source>
        <dbReference type="ARBA" id="ARBA00023224"/>
    </source>
</evidence>
<protein>
    <submittedName>
        <fullName evidence="9">7tm 7 domain containing protein</fullName>
    </submittedName>
</protein>
<reference evidence="9 10" key="1">
    <citation type="submission" date="2017-03" db="EMBL/GenBank/DDBJ databases">
        <title>Genome of the blue death feigning beetle - Asbolus verrucosus.</title>
        <authorList>
            <person name="Rider S.D."/>
        </authorList>
    </citation>
    <scope>NUCLEOTIDE SEQUENCE [LARGE SCALE GENOMIC DNA]</scope>
    <source>
        <strain evidence="9">Butters</strain>
        <tissue evidence="9">Head and leg muscle</tissue>
    </source>
</reference>
<dbReference type="PANTHER" id="PTHR21143">
    <property type="entry name" value="INVERTEBRATE GUSTATORY RECEPTOR"/>
    <property type="match status" value="1"/>
</dbReference>
<evidence type="ECO:0000256" key="1">
    <source>
        <dbReference type="ARBA" id="ARBA00004651"/>
    </source>
</evidence>
<feature type="transmembrane region" description="Helical" evidence="8">
    <location>
        <begin position="55"/>
        <end position="73"/>
    </location>
</feature>
<proteinExistence type="predicted"/>
<evidence type="ECO:0000256" key="5">
    <source>
        <dbReference type="ARBA" id="ARBA00023136"/>
    </source>
</evidence>
<evidence type="ECO:0000256" key="4">
    <source>
        <dbReference type="ARBA" id="ARBA00022989"/>
    </source>
</evidence>
<keyword evidence="2" id="KW-1003">Cell membrane</keyword>
<dbReference type="AlphaFoldDB" id="A0A482W854"/>
<keyword evidence="3 8" id="KW-0812">Transmembrane</keyword>
<gene>
    <name evidence="9" type="ORF">BDFB_014026</name>
</gene>
<feature type="transmembrane region" description="Helical" evidence="8">
    <location>
        <begin position="208"/>
        <end position="228"/>
    </location>
</feature>
<dbReference type="OrthoDB" id="6815404at2759"/>
<keyword evidence="7" id="KW-0807">Transducer</keyword>
<evidence type="ECO:0000256" key="6">
    <source>
        <dbReference type="ARBA" id="ARBA00023170"/>
    </source>
</evidence>
<feature type="non-terminal residue" evidence="9">
    <location>
        <position position="238"/>
    </location>
</feature>
<dbReference type="GO" id="GO:0008049">
    <property type="term" value="P:male courtship behavior"/>
    <property type="evidence" value="ECO:0007669"/>
    <property type="project" value="TreeGrafter"/>
</dbReference>
<name>A0A482W854_ASBVE</name>
<organism evidence="9 10">
    <name type="scientific">Asbolus verrucosus</name>
    <name type="common">Desert ironclad beetle</name>
    <dbReference type="NCBI Taxonomy" id="1661398"/>
    <lineage>
        <taxon>Eukaryota</taxon>
        <taxon>Metazoa</taxon>
        <taxon>Ecdysozoa</taxon>
        <taxon>Arthropoda</taxon>
        <taxon>Hexapoda</taxon>
        <taxon>Insecta</taxon>
        <taxon>Pterygota</taxon>
        <taxon>Neoptera</taxon>
        <taxon>Endopterygota</taxon>
        <taxon>Coleoptera</taxon>
        <taxon>Polyphaga</taxon>
        <taxon>Cucujiformia</taxon>
        <taxon>Tenebrionidae</taxon>
        <taxon>Pimeliinae</taxon>
        <taxon>Asbolus</taxon>
    </lineage>
</organism>
<dbReference type="GO" id="GO:0007635">
    <property type="term" value="P:chemosensory behavior"/>
    <property type="evidence" value="ECO:0007669"/>
    <property type="project" value="TreeGrafter"/>
</dbReference>
<dbReference type="GO" id="GO:0030425">
    <property type="term" value="C:dendrite"/>
    <property type="evidence" value="ECO:0007669"/>
    <property type="project" value="TreeGrafter"/>
</dbReference>
<evidence type="ECO:0000313" key="9">
    <source>
        <dbReference type="EMBL" id="RZC41361.1"/>
    </source>
</evidence>
<keyword evidence="5 8" id="KW-0472">Membrane</keyword>
<dbReference type="GO" id="GO:0005886">
    <property type="term" value="C:plasma membrane"/>
    <property type="evidence" value="ECO:0007669"/>
    <property type="project" value="UniProtKB-SubCell"/>
</dbReference>
<dbReference type="GO" id="GO:0007165">
    <property type="term" value="P:signal transduction"/>
    <property type="evidence" value="ECO:0007669"/>
    <property type="project" value="UniProtKB-KW"/>
</dbReference>
<evidence type="ECO:0000256" key="2">
    <source>
        <dbReference type="ARBA" id="ARBA00022475"/>
    </source>
</evidence>
<dbReference type="GO" id="GO:0050909">
    <property type="term" value="P:sensory perception of taste"/>
    <property type="evidence" value="ECO:0007669"/>
    <property type="project" value="InterPro"/>
</dbReference>
<accession>A0A482W854</accession>
<dbReference type="Pfam" id="PF08395">
    <property type="entry name" value="7tm_7"/>
    <property type="match status" value="1"/>
</dbReference>
<dbReference type="EMBL" id="QDEB01017874">
    <property type="protein sequence ID" value="RZC41361.1"/>
    <property type="molecule type" value="Genomic_DNA"/>
</dbReference>
<sequence length="238" mass="27368">MEPLINMSEIDRVKKEVFKKFLNSVRPLLFQNQIFGLVTFGHDETSFRPFKIRNICNILAICTFAMLLIFHIFKLAVLNPDEQAIYKFTYVLATGFSGDRISRHLLLVVNSATSHQSVELISMLRARFVILNNQINSLIKSTPLIGEPTRLLPLNQICALHHHLSKLITLFNDIFGVILLLMFGICFIIMVLIVFFTVVELQATHTNWFIIVLRIVMTLNFFVDPIYVCDVCYATVEE</sequence>
<dbReference type="InterPro" id="IPR013604">
    <property type="entry name" value="7TM_chemorcpt"/>
</dbReference>
<comment type="caution">
    <text evidence="9">The sequence shown here is derived from an EMBL/GenBank/DDBJ whole genome shotgun (WGS) entry which is preliminary data.</text>
</comment>
<feature type="transmembrane region" description="Helical" evidence="8">
    <location>
        <begin position="174"/>
        <end position="196"/>
    </location>
</feature>
<dbReference type="GO" id="GO:0043025">
    <property type="term" value="C:neuronal cell body"/>
    <property type="evidence" value="ECO:0007669"/>
    <property type="project" value="TreeGrafter"/>
</dbReference>
<evidence type="ECO:0000256" key="8">
    <source>
        <dbReference type="SAM" id="Phobius"/>
    </source>
</evidence>
<evidence type="ECO:0000313" key="10">
    <source>
        <dbReference type="Proteomes" id="UP000292052"/>
    </source>
</evidence>
<keyword evidence="6" id="KW-0675">Receptor</keyword>